<name>A0A3N4LIK0_9PEZI</name>
<reference evidence="1 2" key="1">
    <citation type="journal article" date="2018" name="Nat. Ecol. Evol.">
        <title>Pezizomycetes genomes reveal the molecular basis of ectomycorrhizal truffle lifestyle.</title>
        <authorList>
            <person name="Murat C."/>
            <person name="Payen T."/>
            <person name="Noel B."/>
            <person name="Kuo A."/>
            <person name="Morin E."/>
            <person name="Chen J."/>
            <person name="Kohler A."/>
            <person name="Krizsan K."/>
            <person name="Balestrini R."/>
            <person name="Da Silva C."/>
            <person name="Montanini B."/>
            <person name="Hainaut M."/>
            <person name="Levati E."/>
            <person name="Barry K.W."/>
            <person name="Belfiori B."/>
            <person name="Cichocki N."/>
            <person name="Clum A."/>
            <person name="Dockter R.B."/>
            <person name="Fauchery L."/>
            <person name="Guy J."/>
            <person name="Iotti M."/>
            <person name="Le Tacon F."/>
            <person name="Lindquist E.A."/>
            <person name="Lipzen A."/>
            <person name="Malagnac F."/>
            <person name="Mello A."/>
            <person name="Molinier V."/>
            <person name="Miyauchi S."/>
            <person name="Poulain J."/>
            <person name="Riccioni C."/>
            <person name="Rubini A."/>
            <person name="Sitrit Y."/>
            <person name="Splivallo R."/>
            <person name="Traeger S."/>
            <person name="Wang M."/>
            <person name="Zifcakova L."/>
            <person name="Wipf D."/>
            <person name="Zambonelli A."/>
            <person name="Paolocci F."/>
            <person name="Nowrousian M."/>
            <person name="Ottonello S."/>
            <person name="Baldrian P."/>
            <person name="Spatafora J.W."/>
            <person name="Henrissat B."/>
            <person name="Nagy L.G."/>
            <person name="Aury J.M."/>
            <person name="Wincker P."/>
            <person name="Grigoriev I.V."/>
            <person name="Bonfante P."/>
            <person name="Martin F.M."/>
        </authorList>
    </citation>
    <scope>NUCLEOTIDE SEQUENCE [LARGE SCALE GENOMIC DNA]</scope>
    <source>
        <strain evidence="1 2">ATCC MYA-4762</strain>
    </source>
</reference>
<keyword evidence="2" id="KW-1185">Reference proteome</keyword>
<accession>A0A3N4LIK0</accession>
<protein>
    <submittedName>
        <fullName evidence="1">Uncharacterized protein</fullName>
    </submittedName>
</protein>
<dbReference type="EMBL" id="ML121550">
    <property type="protein sequence ID" value="RPB22724.1"/>
    <property type="molecule type" value="Genomic_DNA"/>
</dbReference>
<proteinExistence type="predicted"/>
<evidence type="ECO:0000313" key="2">
    <source>
        <dbReference type="Proteomes" id="UP000267821"/>
    </source>
</evidence>
<sequence>MDTLGPIRRDSLGWLESRKNWRKISLLLTQKKRRRAIATQDSMRRMESRCAEFSNFIFGSERPMETIRKANNIDFKIFWEWHFENSKIGALSTREVFRSILHM</sequence>
<dbReference type="InParanoid" id="A0A3N4LIK0"/>
<dbReference type="AlphaFoldDB" id="A0A3N4LIK0"/>
<evidence type="ECO:0000313" key="1">
    <source>
        <dbReference type="EMBL" id="RPB22724.1"/>
    </source>
</evidence>
<dbReference type="Proteomes" id="UP000267821">
    <property type="component" value="Unassembled WGS sequence"/>
</dbReference>
<organism evidence="1 2">
    <name type="scientific">Terfezia boudieri ATCC MYA-4762</name>
    <dbReference type="NCBI Taxonomy" id="1051890"/>
    <lineage>
        <taxon>Eukaryota</taxon>
        <taxon>Fungi</taxon>
        <taxon>Dikarya</taxon>
        <taxon>Ascomycota</taxon>
        <taxon>Pezizomycotina</taxon>
        <taxon>Pezizomycetes</taxon>
        <taxon>Pezizales</taxon>
        <taxon>Pezizaceae</taxon>
        <taxon>Terfezia</taxon>
    </lineage>
</organism>
<gene>
    <name evidence="1" type="ORF">L211DRAFT_839433</name>
</gene>